<evidence type="ECO:0000259" key="8">
    <source>
        <dbReference type="Pfam" id="PF02397"/>
    </source>
</evidence>
<proteinExistence type="inferred from homology"/>
<evidence type="ECO:0000256" key="1">
    <source>
        <dbReference type="ARBA" id="ARBA00004141"/>
    </source>
</evidence>
<feature type="transmembrane region" description="Helical" evidence="7">
    <location>
        <begin position="109"/>
        <end position="126"/>
    </location>
</feature>
<dbReference type="Gene3D" id="3.40.50.720">
    <property type="entry name" value="NAD(P)-binding Rossmann-like Domain"/>
    <property type="match status" value="1"/>
</dbReference>
<feature type="domain" description="Bacterial sugar transferase" evidence="8">
    <location>
        <begin position="278"/>
        <end position="462"/>
    </location>
</feature>
<dbReference type="SUPFAM" id="SSF51735">
    <property type="entry name" value="NAD(P)-binding Rossmann-fold domains"/>
    <property type="match status" value="1"/>
</dbReference>
<feature type="transmembrane region" description="Helical" evidence="7">
    <location>
        <begin position="12"/>
        <end position="31"/>
    </location>
</feature>
<dbReference type="InterPro" id="IPR036291">
    <property type="entry name" value="NAD(P)-bd_dom_sf"/>
</dbReference>
<evidence type="ECO:0000313" key="10">
    <source>
        <dbReference type="Proteomes" id="UP001500359"/>
    </source>
</evidence>
<evidence type="ECO:0000256" key="2">
    <source>
        <dbReference type="ARBA" id="ARBA00006464"/>
    </source>
</evidence>
<evidence type="ECO:0000256" key="5">
    <source>
        <dbReference type="ARBA" id="ARBA00022989"/>
    </source>
</evidence>
<dbReference type="Pfam" id="PF02397">
    <property type="entry name" value="Bac_transf"/>
    <property type="match status" value="1"/>
</dbReference>
<dbReference type="PANTHER" id="PTHR30576">
    <property type="entry name" value="COLANIC BIOSYNTHESIS UDP-GLUCOSE LIPID CARRIER TRANSFERASE"/>
    <property type="match status" value="1"/>
</dbReference>
<keyword evidence="6 7" id="KW-0472">Membrane</keyword>
<protein>
    <submittedName>
        <fullName evidence="9">Undecaprenyl-phosphate glucose phosphotransferase</fullName>
    </submittedName>
</protein>
<sequence length="468" mass="54328">MSGLMRQHMSKISAIFQFTDTFLIFSGYWLAHWHVGNDWKPKDSLIILLTCTLFLIMAHKQELYRSWRISSLVEEIRNLCSAWLFTLLILVFLGFVFKQLDYYHHKVTIAWLIVTPIMISLWHIIARKLSHILRSQHYNSRNVAIVGYSEMGKRVASTVNNAHWMGLNFCGYFEDRCGRDNRYVRDECSKEYIKGNIDELLEKTKSGAIDMVYITLPLHAEERIRKIIDAFSDCTAGVYLAQNYESYSLLNGHWDMLGEVPVLSIHESPFNGVDEWTKRLEDILLCLPILLVIGLPCLIVAILIKLDSPGPIIFKQKRYGLNGKEFTIWKFRSMAHKTKEDDVPQAKNNDPRTTKLGRFLRKTSIDELPQFLNVLGGSMSIVGPRPHAVVHNTKYRKIVDSYMLRHTVKPGITGWAQINGFRGETETLDKMQKRVEYDLFYIQNWSVLFDFKIIALTIYVCLTKRDAY</sequence>
<organism evidence="9 10">
    <name type="scientific">Aliiglaciecola litoralis</name>
    <dbReference type="NCBI Taxonomy" id="582857"/>
    <lineage>
        <taxon>Bacteria</taxon>
        <taxon>Pseudomonadati</taxon>
        <taxon>Pseudomonadota</taxon>
        <taxon>Gammaproteobacteria</taxon>
        <taxon>Alteromonadales</taxon>
        <taxon>Alteromonadaceae</taxon>
        <taxon>Aliiglaciecola</taxon>
    </lineage>
</organism>
<feature type="transmembrane region" description="Helical" evidence="7">
    <location>
        <begin position="79"/>
        <end position="97"/>
    </location>
</feature>
<accession>A0ABN1LJJ7</accession>
<dbReference type="RefSeq" id="WP_343859117.1">
    <property type="nucleotide sequence ID" value="NZ_BAAAFD010000004.1"/>
</dbReference>
<dbReference type="Proteomes" id="UP001500359">
    <property type="component" value="Unassembled WGS sequence"/>
</dbReference>
<name>A0ABN1LJJ7_9ALTE</name>
<gene>
    <name evidence="9" type="ORF">GCM10009114_18760</name>
</gene>
<evidence type="ECO:0000256" key="7">
    <source>
        <dbReference type="SAM" id="Phobius"/>
    </source>
</evidence>
<evidence type="ECO:0000256" key="4">
    <source>
        <dbReference type="ARBA" id="ARBA00022692"/>
    </source>
</evidence>
<feature type="transmembrane region" description="Helical" evidence="7">
    <location>
        <begin position="43"/>
        <end position="59"/>
    </location>
</feature>
<dbReference type="InterPro" id="IPR003362">
    <property type="entry name" value="Bact_transf"/>
</dbReference>
<comment type="similarity">
    <text evidence="2">Belongs to the bacterial sugar transferase family.</text>
</comment>
<evidence type="ECO:0000256" key="3">
    <source>
        <dbReference type="ARBA" id="ARBA00022679"/>
    </source>
</evidence>
<evidence type="ECO:0000256" key="6">
    <source>
        <dbReference type="ARBA" id="ARBA00023136"/>
    </source>
</evidence>
<dbReference type="PANTHER" id="PTHR30576:SF21">
    <property type="entry name" value="UDP-GLUCOSE:UNDECAPRENYL-PHOSPHATE GLUCOSE-1-PHOSPHATE TRANSFERASE"/>
    <property type="match status" value="1"/>
</dbReference>
<dbReference type="Pfam" id="PF13727">
    <property type="entry name" value="CoA_binding_3"/>
    <property type="match status" value="1"/>
</dbReference>
<dbReference type="InterPro" id="IPR017475">
    <property type="entry name" value="EPS_sugar_tfrase"/>
</dbReference>
<dbReference type="NCBIfam" id="TIGR03025">
    <property type="entry name" value="EPS_sugtrans"/>
    <property type="match status" value="1"/>
</dbReference>
<feature type="transmembrane region" description="Helical" evidence="7">
    <location>
        <begin position="440"/>
        <end position="462"/>
    </location>
</feature>
<evidence type="ECO:0000313" key="9">
    <source>
        <dbReference type="EMBL" id="GAA0856514.1"/>
    </source>
</evidence>
<dbReference type="NCBIfam" id="TIGR03023">
    <property type="entry name" value="WcaJ_sugtrans"/>
    <property type="match status" value="1"/>
</dbReference>
<keyword evidence="5 7" id="KW-1133">Transmembrane helix</keyword>
<feature type="transmembrane region" description="Helical" evidence="7">
    <location>
        <begin position="283"/>
        <end position="304"/>
    </location>
</feature>
<keyword evidence="3" id="KW-0808">Transferase</keyword>
<comment type="caution">
    <text evidence="9">The sequence shown here is derived from an EMBL/GenBank/DDBJ whole genome shotgun (WGS) entry which is preliminary data.</text>
</comment>
<dbReference type="EMBL" id="BAAAFD010000004">
    <property type="protein sequence ID" value="GAA0856514.1"/>
    <property type="molecule type" value="Genomic_DNA"/>
</dbReference>
<reference evidence="9 10" key="1">
    <citation type="journal article" date="2019" name="Int. J. Syst. Evol. Microbiol.">
        <title>The Global Catalogue of Microorganisms (GCM) 10K type strain sequencing project: providing services to taxonomists for standard genome sequencing and annotation.</title>
        <authorList>
            <consortium name="The Broad Institute Genomics Platform"/>
            <consortium name="The Broad Institute Genome Sequencing Center for Infectious Disease"/>
            <person name="Wu L."/>
            <person name="Ma J."/>
        </authorList>
    </citation>
    <scope>NUCLEOTIDE SEQUENCE [LARGE SCALE GENOMIC DNA]</scope>
    <source>
        <strain evidence="9 10">JCM 15896</strain>
    </source>
</reference>
<keyword evidence="10" id="KW-1185">Reference proteome</keyword>
<dbReference type="InterPro" id="IPR017473">
    <property type="entry name" value="Undecaprenyl-P_gluc_Ptfrase"/>
</dbReference>
<keyword evidence="4 7" id="KW-0812">Transmembrane</keyword>
<comment type="subcellular location">
    <subcellularLocation>
        <location evidence="1">Membrane</location>
        <topology evidence="1">Multi-pass membrane protein</topology>
    </subcellularLocation>
</comment>